<comment type="caution">
    <text evidence="1">The sequence shown here is derived from an EMBL/GenBank/DDBJ whole genome shotgun (WGS) entry which is preliminary data.</text>
</comment>
<sequence>MEIKITTYTDNEKVYEDKHFGEFSEEISYEKIVYNDKNEKKIKIFIDKIKESVSIEKDNLKTHIGYSRKSSDYNTIYGNVKLDTQLVSMEKKSRNNLVMYEIVYNIFFDRNEKQQNKLKILIKKN</sequence>
<protein>
    <recommendedName>
        <fullName evidence="3">DUF1934 domain-containing protein</fullName>
    </recommendedName>
</protein>
<name>A0A2N6SDV7_9BACL</name>
<dbReference type="AlphaFoldDB" id="A0A2N6SDV7"/>
<dbReference type="STRING" id="84135.GCA_001052115_00662"/>
<accession>A0A2N6SDV7</accession>
<dbReference type="Proteomes" id="UP000235670">
    <property type="component" value="Unassembled WGS sequence"/>
</dbReference>
<proteinExistence type="predicted"/>
<dbReference type="OrthoDB" id="2991206at2"/>
<evidence type="ECO:0000313" key="2">
    <source>
        <dbReference type="Proteomes" id="UP000235670"/>
    </source>
</evidence>
<evidence type="ECO:0008006" key="3">
    <source>
        <dbReference type="Google" id="ProtNLM"/>
    </source>
</evidence>
<dbReference type="RefSeq" id="WP_102190093.1">
    <property type="nucleotide sequence ID" value="NZ_CAKARP010000044.1"/>
</dbReference>
<dbReference type="EMBL" id="PNGT01000007">
    <property type="protein sequence ID" value="PMC52124.1"/>
    <property type="molecule type" value="Genomic_DNA"/>
</dbReference>
<organism evidence="1 2">
    <name type="scientific">Gemella sanguinis</name>
    <dbReference type="NCBI Taxonomy" id="84135"/>
    <lineage>
        <taxon>Bacteria</taxon>
        <taxon>Bacillati</taxon>
        <taxon>Bacillota</taxon>
        <taxon>Bacilli</taxon>
        <taxon>Bacillales</taxon>
        <taxon>Gemellaceae</taxon>
        <taxon>Gemella</taxon>
    </lineage>
</organism>
<evidence type="ECO:0000313" key="1">
    <source>
        <dbReference type="EMBL" id="PMC52124.1"/>
    </source>
</evidence>
<gene>
    <name evidence="1" type="ORF">CJ218_06880</name>
</gene>
<reference evidence="1 2" key="1">
    <citation type="submission" date="2017-09" db="EMBL/GenBank/DDBJ databases">
        <title>Bacterial strain isolated from the female urinary microbiota.</title>
        <authorList>
            <person name="Thomas-White K."/>
            <person name="Kumar N."/>
            <person name="Forster S."/>
            <person name="Putonti C."/>
            <person name="Lawley T."/>
            <person name="Wolfe A.J."/>
        </authorList>
    </citation>
    <scope>NUCLEOTIDE SEQUENCE [LARGE SCALE GENOMIC DNA]</scope>
    <source>
        <strain evidence="1 2">UMB0186</strain>
    </source>
</reference>